<dbReference type="KEGG" id="tcn:H9L16_01670"/>
<dbReference type="SMART" id="SM00867">
    <property type="entry name" value="YceI"/>
    <property type="match status" value="1"/>
</dbReference>
<dbReference type="AlphaFoldDB" id="A0A7G9SR99"/>
<dbReference type="SUPFAM" id="SSF101874">
    <property type="entry name" value="YceI-like"/>
    <property type="match status" value="1"/>
</dbReference>
<name>A0A7G9SR99_9GAMM</name>
<dbReference type="Gene3D" id="2.40.128.110">
    <property type="entry name" value="Lipid/polyisoprenoid-binding, YceI-like"/>
    <property type="match status" value="1"/>
</dbReference>
<dbReference type="Pfam" id="PF04264">
    <property type="entry name" value="YceI"/>
    <property type="match status" value="1"/>
</dbReference>
<protein>
    <submittedName>
        <fullName evidence="3">YceI family protein</fullName>
    </submittedName>
</protein>
<organism evidence="3 4">
    <name type="scientific">Thermomonas carbonis</name>
    <dbReference type="NCBI Taxonomy" id="1463158"/>
    <lineage>
        <taxon>Bacteria</taxon>
        <taxon>Pseudomonadati</taxon>
        <taxon>Pseudomonadota</taxon>
        <taxon>Gammaproteobacteria</taxon>
        <taxon>Lysobacterales</taxon>
        <taxon>Lysobacteraceae</taxon>
        <taxon>Thermomonas</taxon>
    </lineage>
</organism>
<dbReference type="InterPro" id="IPR007372">
    <property type="entry name" value="Lipid/polyisoprenoid-bd_YceI"/>
</dbReference>
<gene>
    <name evidence="3" type="ORF">H9L16_01670</name>
</gene>
<dbReference type="PANTHER" id="PTHR34406">
    <property type="entry name" value="PROTEIN YCEI"/>
    <property type="match status" value="1"/>
</dbReference>
<keyword evidence="1" id="KW-0732">Signal</keyword>
<evidence type="ECO:0000256" key="1">
    <source>
        <dbReference type="SAM" id="SignalP"/>
    </source>
</evidence>
<feature type="domain" description="Lipid/polyisoprenoid-binding YceI-like" evidence="2">
    <location>
        <begin position="20"/>
        <end position="178"/>
    </location>
</feature>
<dbReference type="Proteomes" id="UP000515804">
    <property type="component" value="Chromosome"/>
</dbReference>
<keyword evidence="4" id="KW-1185">Reference proteome</keyword>
<feature type="chain" id="PRO_5028947904" evidence="1">
    <location>
        <begin position="19"/>
        <end position="180"/>
    </location>
</feature>
<feature type="signal peptide" evidence="1">
    <location>
        <begin position="1"/>
        <end position="18"/>
    </location>
</feature>
<dbReference type="EMBL" id="CP060719">
    <property type="protein sequence ID" value="QNN70374.1"/>
    <property type="molecule type" value="Genomic_DNA"/>
</dbReference>
<accession>A0A7G9SR99</accession>
<proteinExistence type="predicted"/>
<evidence type="ECO:0000313" key="3">
    <source>
        <dbReference type="EMBL" id="QNN70374.1"/>
    </source>
</evidence>
<reference evidence="3 4" key="1">
    <citation type="submission" date="2020-08" db="EMBL/GenBank/DDBJ databases">
        <title>Genome sequence of Thermomonas carbonis KCTC 42013T.</title>
        <authorList>
            <person name="Hyun D.-W."/>
            <person name="Bae J.-W."/>
        </authorList>
    </citation>
    <scope>NUCLEOTIDE SEQUENCE [LARGE SCALE GENOMIC DNA]</scope>
    <source>
        <strain evidence="3 4">KCTC 42013</strain>
    </source>
</reference>
<dbReference type="PANTHER" id="PTHR34406:SF1">
    <property type="entry name" value="PROTEIN YCEI"/>
    <property type="match status" value="1"/>
</dbReference>
<evidence type="ECO:0000259" key="2">
    <source>
        <dbReference type="SMART" id="SM00867"/>
    </source>
</evidence>
<evidence type="ECO:0000313" key="4">
    <source>
        <dbReference type="Proteomes" id="UP000515804"/>
    </source>
</evidence>
<dbReference type="InterPro" id="IPR036761">
    <property type="entry name" value="TTHA0802/YceI-like_sf"/>
</dbReference>
<sequence>MRKTLILAMTLLCAPAFAADYVQAPGSTLTFAGSYQGDVFTGRFPGFATAFRFDPKQLATSKLVVSIPLATAATSNADYDGELRGTSFFDSAKFPRATYNATKFRALGGNRYAADGVLTLRGVSKPVVLEFTWTPGAAPVLAGKATVKRLAFGVGGGDWADTALIPDVIAISTRVMFKAK</sequence>
<dbReference type="RefSeq" id="WP_187552890.1">
    <property type="nucleotide sequence ID" value="NZ_BMZL01000001.1"/>
</dbReference>